<sequence length="140" mass="16032">MRKNIKYQFIWIPFFVLLLFNSCETKDGDWDDNIKLSSRQVQFESKGGSAIVTTKGTGWWFSDIYPSADSIQHTSSDTLNGGKPIDGEWYTIRRENVTSILIQVSENKEGRPRQLVIHLQNGDYFDRIQVEQKGLGISGK</sequence>
<name>A0A1T5BZS1_9BACT</name>
<gene>
    <name evidence="1" type="ORF">SAMN05660349_01604</name>
</gene>
<evidence type="ECO:0008006" key="3">
    <source>
        <dbReference type="Google" id="ProtNLM"/>
    </source>
</evidence>
<keyword evidence="2" id="KW-1185">Reference proteome</keyword>
<dbReference type="EMBL" id="FUYQ01000009">
    <property type="protein sequence ID" value="SKB52513.1"/>
    <property type="molecule type" value="Genomic_DNA"/>
</dbReference>
<protein>
    <recommendedName>
        <fullName evidence="3">BACON domain-containing protein</fullName>
    </recommendedName>
</protein>
<organism evidence="1 2">
    <name type="scientific">Parabacteroides chartae</name>
    <dbReference type="NCBI Taxonomy" id="1037355"/>
    <lineage>
        <taxon>Bacteria</taxon>
        <taxon>Pseudomonadati</taxon>
        <taxon>Bacteroidota</taxon>
        <taxon>Bacteroidia</taxon>
        <taxon>Bacteroidales</taxon>
        <taxon>Tannerellaceae</taxon>
        <taxon>Parabacteroides</taxon>
    </lineage>
</organism>
<dbReference type="Proteomes" id="UP000190852">
    <property type="component" value="Unassembled WGS sequence"/>
</dbReference>
<accession>A0A1T5BZS1</accession>
<evidence type="ECO:0000313" key="1">
    <source>
        <dbReference type="EMBL" id="SKB52513.1"/>
    </source>
</evidence>
<dbReference type="AlphaFoldDB" id="A0A1T5BZS1"/>
<evidence type="ECO:0000313" key="2">
    <source>
        <dbReference type="Proteomes" id="UP000190852"/>
    </source>
</evidence>
<proteinExistence type="predicted"/>
<dbReference type="RefSeq" id="WP_079683166.1">
    <property type="nucleotide sequence ID" value="NZ_FUYQ01000009.1"/>
</dbReference>
<reference evidence="2" key="1">
    <citation type="submission" date="2017-02" db="EMBL/GenBank/DDBJ databases">
        <authorList>
            <person name="Varghese N."/>
            <person name="Submissions S."/>
        </authorList>
    </citation>
    <scope>NUCLEOTIDE SEQUENCE [LARGE SCALE GENOMIC DNA]</scope>
    <source>
        <strain evidence="2">DSM 24967</strain>
    </source>
</reference>